<dbReference type="OrthoDB" id="2730366at2"/>
<dbReference type="Pfam" id="PF13800">
    <property type="entry name" value="Sigma_reg_N"/>
    <property type="match status" value="1"/>
</dbReference>
<proteinExistence type="predicted"/>
<evidence type="ECO:0000259" key="4">
    <source>
        <dbReference type="Pfam" id="PF13800"/>
    </source>
</evidence>
<evidence type="ECO:0000313" key="5">
    <source>
        <dbReference type="EMBL" id="OAB46277.1"/>
    </source>
</evidence>
<protein>
    <recommendedName>
        <fullName evidence="7">Anti-sigma factor</fullName>
    </recommendedName>
</protein>
<evidence type="ECO:0000313" key="6">
    <source>
        <dbReference type="Proteomes" id="UP000076967"/>
    </source>
</evidence>
<evidence type="ECO:0008006" key="7">
    <source>
        <dbReference type="Google" id="ProtNLM"/>
    </source>
</evidence>
<dbReference type="Pfam" id="PF13791">
    <property type="entry name" value="Sigma_reg_C"/>
    <property type="match status" value="1"/>
</dbReference>
<reference evidence="5 6" key="1">
    <citation type="submission" date="2016-03" db="EMBL/GenBank/DDBJ databases">
        <title>Draft genome sequence of Paenibacillus glacialis DSM 22343.</title>
        <authorList>
            <person name="Shin S.-K."/>
            <person name="Yi H."/>
        </authorList>
    </citation>
    <scope>NUCLEOTIDE SEQUENCE [LARGE SCALE GENOMIC DNA]</scope>
    <source>
        <strain evidence="5 6">DSM 22343</strain>
    </source>
</reference>
<dbReference type="Proteomes" id="UP000076967">
    <property type="component" value="Unassembled WGS sequence"/>
</dbReference>
<sequence>MSEEFKQKMKSYMEGTLPEEERNEMEKELEKMELYQSYMEEMMQEGGTDEIKPLQWKLDSPRLNEARILRKGKWKARLSSALIVISMFLLFTVFTSIGTMVFYQWGEPDRGEQYRDVVSSTVKVTQPNIEVNLSSNAGPYVGMNLTGEIRKQVGAARLSVGEFSGSFFFNFLRTYDFAWNEQGQYSNAIFQLPESEGFDSDADWKRLKKLPEGTVAEVYVSYRKFFTTDELLAMFKDKNMDAVWFAVDSGQNSKLNQDTGVITEPIGFPSSPIWHSDDMTVTNISESKKGWGMKVTMRSATVPSVDTNGDGDLRNANFMKTLKLIQQYPSITKRLAPFHDIDGAISYVEEHGVRLYGAVVTGPTKELLKLKDDPLVSSIRIGKVTLWDWN</sequence>
<name>A0A168P0W6_9BACL</name>
<comment type="caution">
    <text evidence="5">The sequence shown here is derived from an EMBL/GenBank/DDBJ whole genome shotgun (WGS) entry which is preliminary data.</text>
</comment>
<evidence type="ECO:0000259" key="3">
    <source>
        <dbReference type="Pfam" id="PF13791"/>
    </source>
</evidence>
<evidence type="ECO:0000256" key="1">
    <source>
        <dbReference type="SAM" id="MobiDB-lite"/>
    </source>
</evidence>
<feature type="transmembrane region" description="Helical" evidence="2">
    <location>
        <begin position="80"/>
        <end position="105"/>
    </location>
</feature>
<feature type="region of interest" description="Disordered" evidence="1">
    <location>
        <begin position="1"/>
        <end position="24"/>
    </location>
</feature>
<organism evidence="5 6">
    <name type="scientific">Paenibacillus glacialis</name>
    <dbReference type="NCBI Taxonomy" id="494026"/>
    <lineage>
        <taxon>Bacteria</taxon>
        <taxon>Bacillati</taxon>
        <taxon>Bacillota</taxon>
        <taxon>Bacilli</taxon>
        <taxon>Bacillales</taxon>
        <taxon>Paenibacillaceae</taxon>
        <taxon>Paenibacillus</taxon>
    </lineage>
</organism>
<dbReference type="InterPro" id="IPR029101">
    <property type="entry name" value="Sigma_reg_N"/>
</dbReference>
<feature type="domain" description="Sigma factor regulator C-terminal" evidence="3">
    <location>
        <begin position="207"/>
        <end position="382"/>
    </location>
</feature>
<accession>A0A168P0W6</accession>
<dbReference type="RefSeq" id="WP_068528178.1">
    <property type="nucleotide sequence ID" value="NZ_LVJH01000002.1"/>
</dbReference>
<dbReference type="AlphaFoldDB" id="A0A168P0W6"/>
<gene>
    <name evidence="5" type="ORF">PGLA_02540</name>
</gene>
<keyword evidence="2" id="KW-1133">Transmembrane helix</keyword>
<dbReference type="InterPro" id="IPR025672">
    <property type="entry name" value="Sigma_reg_C_dom"/>
</dbReference>
<dbReference type="STRING" id="494026.PGLA_02540"/>
<keyword evidence="6" id="KW-1185">Reference proteome</keyword>
<feature type="domain" description="Sigma factor regulator N-terminal" evidence="4">
    <location>
        <begin position="67"/>
        <end position="154"/>
    </location>
</feature>
<dbReference type="EMBL" id="LVJH01000002">
    <property type="protein sequence ID" value="OAB46277.1"/>
    <property type="molecule type" value="Genomic_DNA"/>
</dbReference>
<keyword evidence="2" id="KW-0812">Transmembrane</keyword>
<evidence type="ECO:0000256" key="2">
    <source>
        <dbReference type="SAM" id="Phobius"/>
    </source>
</evidence>
<keyword evidence="2" id="KW-0472">Membrane</keyword>